<dbReference type="InterPro" id="IPR002657">
    <property type="entry name" value="BilAc:Na_symport/Acr3"/>
</dbReference>
<keyword evidence="2 5" id="KW-0812">Transmembrane</keyword>
<feature type="transmembrane region" description="Helical" evidence="5">
    <location>
        <begin position="34"/>
        <end position="54"/>
    </location>
</feature>
<keyword evidence="4 5" id="KW-0472">Membrane</keyword>
<keyword evidence="3 5" id="KW-1133">Transmembrane helix</keyword>
<feature type="transmembrane region" description="Helical" evidence="5">
    <location>
        <begin position="66"/>
        <end position="88"/>
    </location>
</feature>
<dbReference type="Proteomes" id="UP001171916">
    <property type="component" value="Unassembled WGS sequence"/>
</dbReference>
<dbReference type="PANTHER" id="PTHR10361">
    <property type="entry name" value="SODIUM-BILE ACID COTRANSPORTER"/>
    <property type="match status" value="1"/>
</dbReference>
<dbReference type="InterPro" id="IPR038770">
    <property type="entry name" value="Na+/solute_symporter_sf"/>
</dbReference>
<evidence type="ECO:0000313" key="6">
    <source>
        <dbReference type="EMBL" id="MDN3204109.1"/>
    </source>
</evidence>
<feature type="transmembrane region" description="Helical" evidence="5">
    <location>
        <begin position="189"/>
        <end position="208"/>
    </location>
</feature>
<dbReference type="RefSeq" id="WP_289999662.1">
    <property type="nucleotide sequence ID" value="NZ_JAUEPH010000003.1"/>
</dbReference>
<feature type="transmembrane region" description="Helical" evidence="5">
    <location>
        <begin position="155"/>
        <end position="177"/>
    </location>
</feature>
<accession>A0ABT7YC49</accession>
<dbReference type="Pfam" id="PF01758">
    <property type="entry name" value="SBF"/>
    <property type="match status" value="1"/>
</dbReference>
<sequence length="306" mass="32588">MKNYLFPILVILVLSLALIRPSFLLNWEGLETSVLIVPLLQIIMFGVGTEMSLADFKGVVQMPKGVLIGMLCQFSIMPFLGFGIAKLFGFSPEIAAGIILVGSSPSGLASNVMSYLAKANLALSVTMTACATLVAPLITPFMMSWLGGQFVEVDFLGMMWSIFQIVIIPIAIGLLFNHFLKGKVSWLDRIMPIISMAGIILIIGVITANGRDSLLEIGLLLVLACVLHNGLGYLLGYFAAKAAKMDEASCRTIALEVGMQNSGLASGIAVQMGKIGTVGLAPAVFGPLMNVTGSLLASFWKNRPQS</sequence>
<dbReference type="PANTHER" id="PTHR10361:SF28">
    <property type="entry name" value="P3 PROTEIN-RELATED"/>
    <property type="match status" value="1"/>
</dbReference>
<feature type="transmembrane region" description="Helical" evidence="5">
    <location>
        <begin position="121"/>
        <end position="143"/>
    </location>
</feature>
<evidence type="ECO:0000256" key="5">
    <source>
        <dbReference type="SAM" id="Phobius"/>
    </source>
</evidence>
<evidence type="ECO:0000256" key="1">
    <source>
        <dbReference type="ARBA" id="ARBA00004141"/>
    </source>
</evidence>
<comment type="caution">
    <text evidence="6">The sequence shown here is derived from an EMBL/GenBank/DDBJ whole genome shotgun (WGS) entry which is preliminary data.</text>
</comment>
<evidence type="ECO:0000256" key="4">
    <source>
        <dbReference type="ARBA" id="ARBA00023136"/>
    </source>
</evidence>
<keyword evidence="7" id="KW-1185">Reference proteome</keyword>
<dbReference type="EMBL" id="JAUEPH010000003">
    <property type="protein sequence ID" value="MDN3204109.1"/>
    <property type="molecule type" value="Genomic_DNA"/>
</dbReference>
<reference evidence="6" key="1">
    <citation type="submission" date="2023-06" db="EMBL/GenBank/DDBJ databases">
        <title>Robiginitalea aurantiacus sp. nov. and Algoriphagus sediminis sp. nov., isolated from coastal sediment.</title>
        <authorList>
            <person name="Zhou Z.Y."/>
            <person name="An J."/>
            <person name="Jia Y.W."/>
            <person name="Du Z.J."/>
        </authorList>
    </citation>
    <scope>NUCLEOTIDE SEQUENCE</scope>
    <source>
        <strain evidence="6">C2-7</strain>
    </source>
</reference>
<feature type="transmembrane region" description="Helical" evidence="5">
    <location>
        <begin position="94"/>
        <end position="114"/>
    </location>
</feature>
<comment type="subcellular location">
    <subcellularLocation>
        <location evidence="1">Membrane</location>
        <topology evidence="1">Multi-pass membrane protein</topology>
    </subcellularLocation>
</comment>
<organism evidence="6 7">
    <name type="scientific">Algoriphagus sediminis</name>
    <dbReference type="NCBI Taxonomy" id="3057113"/>
    <lineage>
        <taxon>Bacteria</taxon>
        <taxon>Pseudomonadati</taxon>
        <taxon>Bacteroidota</taxon>
        <taxon>Cytophagia</taxon>
        <taxon>Cytophagales</taxon>
        <taxon>Cyclobacteriaceae</taxon>
        <taxon>Algoriphagus</taxon>
    </lineage>
</organism>
<name>A0ABT7YC49_9BACT</name>
<protein>
    <submittedName>
        <fullName evidence="6">Bile acid:sodium symporter family protein</fullName>
    </submittedName>
</protein>
<proteinExistence type="predicted"/>
<dbReference type="Gene3D" id="1.20.1530.20">
    <property type="match status" value="1"/>
</dbReference>
<feature type="transmembrane region" description="Helical" evidence="5">
    <location>
        <begin position="214"/>
        <end position="235"/>
    </location>
</feature>
<evidence type="ECO:0000256" key="3">
    <source>
        <dbReference type="ARBA" id="ARBA00022989"/>
    </source>
</evidence>
<gene>
    <name evidence="6" type="ORF">QVH07_08115</name>
</gene>
<dbReference type="InterPro" id="IPR004710">
    <property type="entry name" value="Bilac:Na_transpt"/>
</dbReference>
<evidence type="ECO:0000256" key="2">
    <source>
        <dbReference type="ARBA" id="ARBA00022692"/>
    </source>
</evidence>
<evidence type="ECO:0000313" key="7">
    <source>
        <dbReference type="Proteomes" id="UP001171916"/>
    </source>
</evidence>